<dbReference type="Proteomes" id="UP000228909">
    <property type="component" value="Unassembled WGS sequence"/>
</dbReference>
<dbReference type="GO" id="GO:0006420">
    <property type="term" value="P:arginyl-tRNA aminoacylation"/>
    <property type="evidence" value="ECO:0007669"/>
    <property type="project" value="InterPro"/>
</dbReference>
<dbReference type="InterPro" id="IPR036695">
    <property type="entry name" value="Arg-tRNA-synth_N_sf"/>
</dbReference>
<name>A0A2H0TM24_9BACT</name>
<protein>
    <submittedName>
        <fullName evidence="2">Arginine--tRNA ligase</fullName>
        <ecNumber evidence="2">6.1.1.19</ecNumber>
    </submittedName>
</protein>
<feature type="non-terminal residue" evidence="2">
    <location>
        <position position="91"/>
    </location>
</feature>
<gene>
    <name evidence="2" type="primary">argS</name>
    <name evidence="2" type="ORF">COU43_00105</name>
</gene>
<evidence type="ECO:0000313" key="3">
    <source>
        <dbReference type="Proteomes" id="UP000228909"/>
    </source>
</evidence>
<evidence type="ECO:0000259" key="1">
    <source>
        <dbReference type="SMART" id="SM01016"/>
    </source>
</evidence>
<keyword evidence="2" id="KW-0436">Ligase</keyword>
<feature type="domain" description="Arginyl tRNA synthetase N-terminal" evidence="1">
    <location>
        <begin position="4"/>
        <end position="73"/>
    </location>
</feature>
<dbReference type="AlphaFoldDB" id="A0A2H0TM24"/>
<dbReference type="Gene3D" id="3.30.1360.70">
    <property type="entry name" value="Arginyl tRNA synthetase N-terminal domain"/>
    <property type="match status" value="1"/>
</dbReference>
<reference evidence="3" key="1">
    <citation type="submission" date="2017-09" db="EMBL/GenBank/DDBJ databases">
        <title>Depth-based differentiation of microbial function through sediment-hosted aquifers and enrichment of novel symbionts in the deep terrestrial subsurface.</title>
        <authorList>
            <person name="Probst A.J."/>
            <person name="Ladd B."/>
            <person name="Jarett J.K."/>
            <person name="Geller-Mcgrath D.E."/>
            <person name="Sieber C.M.K."/>
            <person name="Emerson J.B."/>
            <person name="Anantharaman K."/>
            <person name="Thomas B.C."/>
            <person name="Malmstrom R."/>
            <person name="Stieglmeier M."/>
            <person name="Klingl A."/>
            <person name="Woyke T."/>
            <person name="Ryan C.M."/>
            <person name="Banfield J.F."/>
        </authorList>
    </citation>
    <scope>NUCLEOTIDE SEQUENCE [LARGE SCALE GENOMIC DNA]</scope>
</reference>
<proteinExistence type="predicted"/>
<dbReference type="SUPFAM" id="SSF55190">
    <property type="entry name" value="Arginyl-tRNA synthetase (ArgRS), N-terminal 'additional' domain"/>
    <property type="match status" value="1"/>
</dbReference>
<dbReference type="InterPro" id="IPR005148">
    <property type="entry name" value="Arg-tRNA-synth_N"/>
</dbReference>
<dbReference type="GO" id="GO:0004814">
    <property type="term" value="F:arginine-tRNA ligase activity"/>
    <property type="evidence" value="ECO:0007669"/>
    <property type="project" value="UniProtKB-EC"/>
</dbReference>
<dbReference type="GO" id="GO:0005524">
    <property type="term" value="F:ATP binding"/>
    <property type="evidence" value="ECO:0007669"/>
    <property type="project" value="InterPro"/>
</dbReference>
<organism evidence="2 3">
    <name type="scientific">Candidatus Nealsonbacteria bacterium CG10_big_fil_rev_8_21_14_0_10_37_25</name>
    <dbReference type="NCBI Taxonomy" id="1974711"/>
    <lineage>
        <taxon>Bacteria</taxon>
        <taxon>Candidatus Nealsoniibacteriota</taxon>
    </lineage>
</organism>
<sequence>MIRQEIINLIQKATGKPKEEIQVEKPENEVYGDYSTNIALQLKKDPAKIVKKIKPDLFEKIEVAKPGFINFFLLKEYLQKQVAEILKQGEK</sequence>
<comment type="caution">
    <text evidence="2">The sequence shown here is derived from an EMBL/GenBank/DDBJ whole genome shotgun (WGS) entry which is preliminary data.</text>
</comment>
<accession>A0A2H0TM24</accession>
<evidence type="ECO:0000313" key="2">
    <source>
        <dbReference type="EMBL" id="PIR71855.1"/>
    </source>
</evidence>
<dbReference type="EC" id="6.1.1.19" evidence="2"/>
<dbReference type="GO" id="GO:0005737">
    <property type="term" value="C:cytoplasm"/>
    <property type="evidence" value="ECO:0007669"/>
    <property type="project" value="InterPro"/>
</dbReference>
<dbReference type="EMBL" id="PFCK01000007">
    <property type="protein sequence ID" value="PIR71855.1"/>
    <property type="molecule type" value="Genomic_DNA"/>
</dbReference>
<dbReference type="SMART" id="SM01016">
    <property type="entry name" value="Arg_tRNA_synt_N"/>
    <property type="match status" value="1"/>
</dbReference>
<dbReference type="Pfam" id="PF03485">
    <property type="entry name" value="Arg_tRNA_synt_N"/>
    <property type="match status" value="1"/>
</dbReference>